<dbReference type="Gene3D" id="3.90.79.10">
    <property type="entry name" value="Nucleoside Triphosphate Pyrophosphohydrolase"/>
    <property type="match status" value="1"/>
</dbReference>
<evidence type="ECO:0000313" key="6">
    <source>
        <dbReference type="Proteomes" id="UP001152173"/>
    </source>
</evidence>
<accession>A0A9X3RDE9</accession>
<dbReference type="AlphaFoldDB" id="A0A9X3RDE9"/>
<dbReference type="Pfam" id="PF07978">
    <property type="entry name" value="NIPSNAP"/>
    <property type="match status" value="1"/>
</dbReference>
<proteinExistence type="inferred from homology"/>
<dbReference type="SUPFAM" id="SSF54909">
    <property type="entry name" value="Dimeric alpha+beta barrel"/>
    <property type="match status" value="1"/>
</dbReference>
<dbReference type="CDD" id="cd02883">
    <property type="entry name" value="NUDIX_Hydrolase"/>
    <property type="match status" value="1"/>
</dbReference>
<dbReference type="InterPro" id="IPR011008">
    <property type="entry name" value="Dimeric_a/b-barrel"/>
</dbReference>
<dbReference type="GO" id="GO:0016787">
    <property type="term" value="F:hydrolase activity"/>
    <property type="evidence" value="ECO:0007669"/>
    <property type="project" value="UniProtKB-KW"/>
</dbReference>
<dbReference type="InterPro" id="IPR000086">
    <property type="entry name" value="NUDIX_hydrolase_dom"/>
</dbReference>
<comment type="caution">
    <text evidence="5">The sequence shown here is derived from an EMBL/GenBank/DDBJ whole genome shotgun (WGS) entry which is preliminary data.</text>
</comment>
<dbReference type="SUPFAM" id="SSF55811">
    <property type="entry name" value="Nudix"/>
    <property type="match status" value="1"/>
</dbReference>
<comment type="cofactor">
    <cofactor evidence="1">
        <name>Mg(2+)</name>
        <dbReference type="ChEBI" id="CHEBI:18420"/>
    </cofactor>
</comment>
<feature type="domain" description="Nudix hydrolase" evidence="4">
    <location>
        <begin position="106"/>
        <end position="228"/>
    </location>
</feature>
<dbReference type="InterPro" id="IPR015797">
    <property type="entry name" value="NUDIX_hydrolase-like_dom_sf"/>
</dbReference>
<keyword evidence="2 3" id="KW-0378">Hydrolase</keyword>
<dbReference type="InterPro" id="IPR012577">
    <property type="entry name" value="NIPSNAP"/>
</dbReference>
<protein>
    <submittedName>
        <fullName evidence="5">NUDIX domain-containing protein</fullName>
    </submittedName>
</protein>
<dbReference type="Gene3D" id="3.30.70.100">
    <property type="match status" value="1"/>
</dbReference>
<dbReference type="Pfam" id="PF00293">
    <property type="entry name" value="NUDIX"/>
    <property type="match status" value="1"/>
</dbReference>
<organism evidence="5 6">
    <name type="scientific">Paenisporosarcina quisquiliarum</name>
    <dbReference type="NCBI Taxonomy" id="365346"/>
    <lineage>
        <taxon>Bacteria</taxon>
        <taxon>Bacillati</taxon>
        <taxon>Bacillota</taxon>
        <taxon>Bacilli</taxon>
        <taxon>Bacillales</taxon>
        <taxon>Caryophanaceae</taxon>
        <taxon>Paenisporosarcina</taxon>
    </lineage>
</organism>
<dbReference type="PRINTS" id="PR00502">
    <property type="entry name" value="NUDIXFAMILY"/>
</dbReference>
<gene>
    <name evidence="5" type="ORF">M9R32_11275</name>
</gene>
<dbReference type="PANTHER" id="PTHR43046">
    <property type="entry name" value="GDP-MANNOSE MANNOSYL HYDROLASE"/>
    <property type="match status" value="1"/>
</dbReference>
<dbReference type="InterPro" id="IPR020476">
    <property type="entry name" value="Nudix_hydrolase"/>
</dbReference>
<dbReference type="Proteomes" id="UP001152173">
    <property type="component" value="Unassembled WGS sequence"/>
</dbReference>
<comment type="similarity">
    <text evidence="3">Belongs to the Nudix hydrolase family.</text>
</comment>
<evidence type="ECO:0000313" key="5">
    <source>
        <dbReference type="EMBL" id="MCZ8537765.1"/>
    </source>
</evidence>
<sequence>MLFRRKMYTIKPEMLETFNHFFHTYLLPNQLTHGARLIGRWVNTDKTEIMAMWGYQDMEDFERVDQAIRASELHVTAQTFRKTLPPLFETSSEDFMEWTGDYSISRYVVAVSGFIQNEAGEVLLVRNEHRSDTYEMPGGRVEPGESLQQAVAREVFEETGIRAEIGNIIGVYQNVTSGVFCIVYGGKAIEGKPTPQPGETLDVQFVELNETNVSEWVTREQFATRVHNAMKPGNLAYESFETKPYRLLERVEI</sequence>
<evidence type="ECO:0000256" key="2">
    <source>
        <dbReference type="ARBA" id="ARBA00022801"/>
    </source>
</evidence>
<dbReference type="PANTHER" id="PTHR43046:SF2">
    <property type="entry name" value="8-OXO-DGTP DIPHOSPHATASE-RELATED"/>
    <property type="match status" value="1"/>
</dbReference>
<reference evidence="5" key="1">
    <citation type="submission" date="2022-05" db="EMBL/GenBank/DDBJ databases">
        <authorList>
            <person name="Colautti A."/>
            <person name="Iacumin L."/>
        </authorList>
    </citation>
    <scope>NUCLEOTIDE SEQUENCE</scope>
    <source>
        <strain evidence="5">SK 55</strain>
    </source>
</reference>
<dbReference type="InterPro" id="IPR020084">
    <property type="entry name" value="NUDIX_hydrolase_CS"/>
</dbReference>
<evidence type="ECO:0000256" key="1">
    <source>
        <dbReference type="ARBA" id="ARBA00001946"/>
    </source>
</evidence>
<name>A0A9X3RDE9_9BACL</name>
<evidence type="ECO:0000259" key="4">
    <source>
        <dbReference type="PROSITE" id="PS51462"/>
    </source>
</evidence>
<dbReference type="PROSITE" id="PS00893">
    <property type="entry name" value="NUDIX_BOX"/>
    <property type="match status" value="1"/>
</dbReference>
<dbReference type="EMBL" id="JAMKBJ010000009">
    <property type="protein sequence ID" value="MCZ8537765.1"/>
    <property type="molecule type" value="Genomic_DNA"/>
</dbReference>
<dbReference type="PROSITE" id="PS51462">
    <property type="entry name" value="NUDIX"/>
    <property type="match status" value="1"/>
</dbReference>
<evidence type="ECO:0000256" key="3">
    <source>
        <dbReference type="RuleBase" id="RU003476"/>
    </source>
</evidence>
<keyword evidence="6" id="KW-1185">Reference proteome</keyword>
<dbReference type="RefSeq" id="WP_269926834.1">
    <property type="nucleotide sequence ID" value="NZ_JAMKBJ010000009.1"/>
</dbReference>